<organism evidence="2 3">
    <name type="scientific">Thalictrum thalictroides</name>
    <name type="common">Rue-anemone</name>
    <name type="synonym">Anemone thalictroides</name>
    <dbReference type="NCBI Taxonomy" id="46969"/>
    <lineage>
        <taxon>Eukaryota</taxon>
        <taxon>Viridiplantae</taxon>
        <taxon>Streptophyta</taxon>
        <taxon>Embryophyta</taxon>
        <taxon>Tracheophyta</taxon>
        <taxon>Spermatophyta</taxon>
        <taxon>Magnoliopsida</taxon>
        <taxon>Ranunculales</taxon>
        <taxon>Ranunculaceae</taxon>
        <taxon>Thalictroideae</taxon>
        <taxon>Thalictrum</taxon>
    </lineage>
</organism>
<keyword evidence="3" id="KW-1185">Reference proteome</keyword>
<dbReference type="EMBL" id="JABWDY010016456">
    <property type="protein sequence ID" value="KAF5196090.1"/>
    <property type="molecule type" value="Genomic_DNA"/>
</dbReference>
<feature type="compositionally biased region" description="Basic and acidic residues" evidence="1">
    <location>
        <begin position="1"/>
        <end position="20"/>
    </location>
</feature>
<dbReference type="AlphaFoldDB" id="A0A7J6WHI1"/>
<gene>
    <name evidence="2" type="ORF">FRX31_014327</name>
</gene>
<name>A0A7J6WHI1_THATH</name>
<protein>
    <submittedName>
        <fullName evidence="2">Uncharacterized protein</fullName>
    </submittedName>
</protein>
<proteinExistence type="predicted"/>
<dbReference type="Proteomes" id="UP000554482">
    <property type="component" value="Unassembled WGS sequence"/>
</dbReference>
<accession>A0A7J6WHI1</accession>
<comment type="caution">
    <text evidence="2">The sequence shown here is derived from an EMBL/GenBank/DDBJ whole genome shotgun (WGS) entry which is preliminary data.</text>
</comment>
<evidence type="ECO:0000313" key="3">
    <source>
        <dbReference type="Proteomes" id="UP000554482"/>
    </source>
</evidence>
<feature type="region of interest" description="Disordered" evidence="1">
    <location>
        <begin position="1"/>
        <end position="39"/>
    </location>
</feature>
<reference evidence="2 3" key="1">
    <citation type="submission" date="2020-06" db="EMBL/GenBank/DDBJ databases">
        <title>Transcriptomic and genomic resources for Thalictrum thalictroides and T. hernandezii: Facilitating candidate gene discovery in an emerging model plant lineage.</title>
        <authorList>
            <person name="Arias T."/>
            <person name="Riano-Pachon D.M."/>
            <person name="Di Stilio V.S."/>
        </authorList>
    </citation>
    <scope>NUCLEOTIDE SEQUENCE [LARGE SCALE GENOMIC DNA]</scope>
    <source>
        <strain evidence="3">cv. WT478/WT964</strain>
        <tissue evidence="2">Leaves</tissue>
    </source>
</reference>
<sequence>MKAKEIINQENSGEKERIVESDDEDCSSNNEFFSDSEPEVEPGVLLEVQAKAKYGLTKAKQEKIFNKPTTRASSARKCLQINDKQLDMGQQKVSYIKTTW</sequence>
<evidence type="ECO:0000256" key="1">
    <source>
        <dbReference type="SAM" id="MobiDB-lite"/>
    </source>
</evidence>
<evidence type="ECO:0000313" key="2">
    <source>
        <dbReference type="EMBL" id="KAF5196090.1"/>
    </source>
</evidence>